<feature type="binding site" evidence="4">
    <location>
        <position position="356"/>
    </location>
    <ligand>
        <name>Fe cation</name>
        <dbReference type="ChEBI" id="CHEBI:24875"/>
    </ligand>
</feature>
<evidence type="ECO:0000256" key="1">
    <source>
        <dbReference type="ARBA" id="ARBA00022723"/>
    </source>
</evidence>
<feature type="transmembrane region" description="Helical" evidence="5">
    <location>
        <begin position="6"/>
        <end position="24"/>
    </location>
</feature>
<dbReference type="OrthoDB" id="507476at2"/>
<evidence type="ECO:0000256" key="2">
    <source>
        <dbReference type="ARBA" id="ARBA00022737"/>
    </source>
</evidence>
<dbReference type="InterPro" id="IPR030865">
    <property type="entry name" value="LapB"/>
</dbReference>
<dbReference type="PANTHER" id="PTHR45586:SF1">
    <property type="entry name" value="LIPOPOLYSACCHARIDE ASSEMBLY PROTEIN B"/>
    <property type="match status" value="1"/>
</dbReference>
<comment type="subcellular location">
    <subcellularLocation>
        <location evidence="4">Cell inner membrane</location>
        <topology evidence="4">Single-pass membrane protein</topology>
        <orientation evidence="4">Cytoplasmic side</orientation>
    </subcellularLocation>
</comment>
<feature type="binding site" evidence="4">
    <location>
        <position position="370"/>
    </location>
    <ligand>
        <name>Fe cation</name>
        <dbReference type="ChEBI" id="CHEBI:24875"/>
    </ligand>
</feature>
<keyword evidence="4" id="KW-0997">Cell inner membrane</keyword>
<keyword evidence="2 4" id="KW-0677">Repeat</keyword>
<dbReference type="HAMAP" id="MF_00994">
    <property type="entry name" value="LPS_assembly_LapB"/>
    <property type="match status" value="1"/>
</dbReference>
<dbReference type="InterPro" id="IPR051012">
    <property type="entry name" value="CellSynth/LPSAsmb/PSIAsmb"/>
</dbReference>
<evidence type="ECO:0000256" key="5">
    <source>
        <dbReference type="SAM" id="Phobius"/>
    </source>
</evidence>
<proteinExistence type="inferred from homology"/>
<evidence type="ECO:0000313" key="8">
    <source>
        <dbReference type="Proteomes" id="UP000184339"/>
    </source>
</evidence>
<feature type="binding site" evidence="4">
    <location>
        <position position="373"/>
    </location>
    <ligand>
        <name>Fe cation</name>
        <dbReference type="ChEBI" id="CHEBI:24875"/>
    </ligand>
</feature>
<keyword evidence="4" id="KW-1003">Cell membrane</keyword>
<keyword evidence="4" id="KW-0408">Iron</keyword>
<keyword evidence="1 4" id="KW-0479">Metal-binding</keyword>
<dbReference type="InterPro" id="IPR011990">
    <property type="entry name" value="TPR-like_helical_dom_sf"/>
</dbReference>
<evidence type="ECO:0000259" key="6">
    <source>
        <dbReference type="Pfam" id="PF18073"/>
    </source>
</evidence>
<organism evidence="7 8">
    <name type="scientific">Duganella sacchari</name>
    <dbReference type="NCBI Taxonomy" id="551987"/>
    <lineage>
        <taxon>Bacteria</taxon>
        <taxon>Pseudomonadati</taxon>
        <taxon>Pseudomonadota</taxon>
        <taxon>Betaproteobacteria</taxon>
        <taxon>Burkholderiales</taxon>
        <taxon>Oxalobacteraceae</taxon>
        <taxon>Telluria group</taxon>
        <taxon>Duganella</taxon>
    </lineage>
</organism>
<dbReference type="RefSeq" id="WP_072787193.1">
    <property type="nucleotide sequence ID" value="NZ_FRCX01000009.1"/>
</dbReference>
<keyword evidence="4 5" id="KW-0472">Membrane</keyword>
<dbReference type="GO" id="GO:0046890">
    <property type="term" value="P:regulation of lipid biosynthetic process"/>
    <property type="evidence" value="ECO:0007669"/>
    <property type="project" value="UniProtKB-UniRule"/>
</dbReference>
<dbReference type="SUPFAM" id="SSF81901">
    <property type="entry name" value="HCP-like"/>
    <property type="match status" value="1"/>
</dbReference>
<evidence type="ECO:0000256" key="4">
    <source>
        <dbReference type="HAMAP-Rule" id="MF_00994"/>
    </source>
</evidence>
<dbReference type="AlphaFoldDB" id="A0A1M7R0Z8"/>
<dbReference type="Pfam" id="PF18073">
    <property type="entry name" value="Zn_ribbon_LapB"/>
    <property type="match status" value="1"/>
</dbReference>
<protein>
    <recommendedName>
        <fullName evidence="4">Lipopolysaccharide assembly protein B</fullName>
    </recommendedName>
</protein>
<sequence length="391" mass="44539">MEFELWWLLGIPVFFGLGWVAARVDIRQLLSESRTLPRGYYKGLNFLLNDQADKAVDAFIEIVRLDPESADMHFALGHLFRRRGETERAIRVHQNLLARPDLPQEQKEHAQYELGMDYLKAGLLDRAEETFNTLLNGQYSAQARRALLEIFQREKEWPRAIESAIGLQESGAGSRQKEIAQFYCELAQDALVHMHPDQALALLDKSLQADRVNVRATLLTGDAQLAQGDLEGALLTWRRVEQISVPHVALVAQRLMDGYTKVGRPQEGVNLLKSYLEQASSIDLVEVVYKAVLELDGVDAAKQLVSNELRRTPTLLGLDKFLEARLMDAPANVMPELSMVKNLVHSYTQKLARYQCSHCGFKARQFYWQCPGCSKWETYPPRRTEELNVMN</sequence>
<keyword evidence="8" id="KW-1185">Reference proteome</keyword>
<dbReference type="PANTHER" id="PTHR45586">
    <property type="entry name" value="TPR REPEAT-CONTAINING PROTEIN PA4667"/>
    <property type="match status" value="1"/>
</dbReference>
<name>A0A1M7R0Z8_9BURK</name>
<feature type="binding site" evidence="4">
    <location>
        <position position="359"/>
    </location>
    <ligand>
        <name>Fe cation</name>
        <dbReference type="ChEBI" id="CHEBI:24875"/>
    </ligand>
</feature>
<dbReference type="Pfam" id="PF13432">
    <property type="entry name" value="TPR_16"/>
    <property type="match status" value="3"/>
</dbReference>
<evidence type="ECO:0000313" key="7">
    <source>
        <dbReference type="EMBL" id="SHN38415.1"/>
    </source>
</evidence>
<accession>A0A1M7R0Z8</accession>
<keyword evidence="4 5" id="KW-1133">Transmembrane helix</keyword>
<feature type="topological domain" description="Cytoplasmic" evidence="4">
    <location>
        <begin position="23"/>
        <end position="391"/>
    </location>
</feature>
<gene>
    <name evidence="4" type="primary">lapB</name>
    <name evidence="7" type="ORF">SAMN05192549_109120</name>
</gene>
<comment type="function">
    <text evidence="4">Modulates cellular lipopolysaccharide (LPS) levels by regulating LpxC, which is involved in lipid A biosynthesis. May act by modulating the proteolytic activity of FtsH towards LpxC. May also coordinate assembly of proteins involved in LPS synthesis at the plasma membrane.</text>
</comment>
<dbReference type="InterPro" id="IPR041166">
    <property type="entry name" value="Rubredoxin_2"/>
</dbReference>
<evidence type="ECO:0000256" key="3">
    <source>
        <dbReference type="ARBA" id="ARBA00022803"/>
    </source>
</evidence>
<dbReference type="Proteomes" id="UP000184339">
    <property type="component" value="Unassembled WGS sequence"/>
</dbReference>
<dbReference type="EMBL" id="FRCX01000009">
    <property type="protein sequence ID" value="SHN38415.1"/>
    <property type="molecule type" value="Genomic_DNA"/>
</dbReference>
<feature type="domain" description="LapB rubredoxin metal binding" evidence="6">
    <location>
        <begin position="354"/>
        <end position="378"/>
    </location>
</feature>
<dbReference type="GO" id="GO:0008653">
    <property type="term" value="P:lipopolysaccharide metabolic process"/>
    <property type="evidence" value="ECO:0007669"/>
    <property type="project" value="InterPro"/>
</dbReference>
<dbReference type="NCBIfam" id="NF008755">
    <property type="entry name" value="PRK11788.1-3"/>
    <property type="match status" value="1"/>
</dbReference>
<dbReference type="STRING" id="551987.SAMN05192549_109120"/>
<comment type="similarity">
    <text evidence="4">Belongs to the LapB family.</text>
</comment>
<keyword evidence="3 4" id="KW-0802">TPR repeat</keyword>
<dbReference type="Gene3D" id="1.25.40.10">
    <property type="entry name" value="Tetratricopeptide repeat domain"/>
    <property type="match status" value="2"/>
</dbReference>
<keyword evidence="4 5" id="KW-0812">Transmembrane</keyword>
<dbReference type="NCBIfam" id="NF008757">
    <property type="entry name" value="PRK11788.1-5"/>
    <property type="match status" value="1"/>
</dbReference>
<dbReference type="GO" id="GO:0009898">
    <property type="term" value="C:cytoplasmic side of plasma membrane"/>
    <property type="evidence" value="ECO:0007669"/>
    <property type="project" value="UniProtKB-UniRule"/>
</dbReference>
<dbReference type="GO" id="GO:0005506">
    <property type="term" value="F:iron ion binding"/>
    <property type="evidence" value="ECO:0007669"/>
    <property type="project" value="UniProtKB-UniRule"/>
</dbReference>
<reference evidence="8" key="1">
    <citation type="submission" date="2016-11" db="EMBL/GenBank/DDBJ databases">
        <authorList>
            <person name="Varghese N."/>
            <person name="Submissions S."/>
        </authorList>
    </citation>
    <scope>NUCLEOTIDE SEQUENCE [LARGE SCALE GENOMIC DNA]</scope>
    <source>
        <strain evidence="8">Sac-22</strain>
    </source>
</reference>